<gene>
    <name evidence="1" type="ORF">BLNAU_10709</name>
</gene>
<organism evidence="1 2">
    <name type="scientific">Blattamonas nauphoetae</name>
    <dbReference type="NCBI Taxonomy" id="2049346"/>
    <lineage>
        <taxon>Eukaryota</taxon>
        <taxon>Metamonada</taxon>
        <taxon>Preaxostyla</taxon>
        <taxon>Oxymonadida</taxon>
        <taxon>Blattamonas</taxon>
    </lineage>
</organism>
<keyword evidence="2" id="KW-1185">Reference proteome</keyword>
<name>A0ABQ9XRW8_9EUKA</name>
<accession>A0ABQ9XRW8</accession>
<protein>
    <submittedName>
        <fullName evidence="1">Uncharacterized protein</fullName>
    </submittedName>
</protein>
<proteinExistence type="predicted"/>
<dbReference type="EMBL" id="JARBJD010000079">
    <property type="protein sequence ID" value="KAK2954377.1"/>
    <property type="molecule type" value="Genomic_DNA"/>
</dbReference>
<sequence>MTLTYGFSYTVTAQQPRIRHSFTIQSIISTTPDVNVVLPDTLTFTTPKKEDPLNLFVDGGSGETSRFCGESSRPCSSVEVAWEIVSQIEARTPTIGIVSSATLGSPIRIENGMVALISNSGSRSLTIIAAGQLEVGDSSTLKLSTLSLEIDTLTSGRTVELITVSAGSLIVSSCDVFVSTTTVLSQFNDNHPDIDVEAFCVSFGRRTEG</sequence>
<reference evidence="1 2" key="1">
    <citation type="journal article" date="2022" name="bioRxiv">
        <title>Genomics of Preaxostyla Flagellates Illuminates Evolutionary Transitions and the Path Towards Mitochondrial Loss.</title>
        <authorList>
            <person name="Novak L.V.F."/>
            <person name="Treitli S.C."/>
            <person name="Pyrih J."/>
            <person name="Halakuc P."/>
            <person name="Pipaliya S.V."/>
            <person name="Vacek V."/>
            <person name="Brzon O."/>
            <person name="Soukal P."/>
            <person name="Eme L."/>
            <person name="Dacks J.B."/>
            <person name="Karnkowska A."/>
            <person name="Elias M."/>
            <person name="Hampl V."/>
        </authorList>
    </citation>
    <scope>NUCLEOTIDE SEQUENCE [LARGE SCALE GENOMIC DNA]</scope>
    <source>
        <strain evidence="1">NAU3</strain>
        <tissue evidence="1">Gut</tissue>
    </source>
</reference>
<dbReference type="Proteomes" id="UP001281761">
    <property type="component" value="Unassembled WGS sequence"/>
</dbReference>
<comment type="caution">
    <text evidence="1">The sequence shown here is derived from an EMBL/GenBank/DDBJ whole genome shotgun (WGS) entry which is preliminary data.</text>
</comment>
<evidence type="ECO:0000313" key="1">
    <source>
        <dbReference type="EMBL" id="KAK2954377.1"/>
    </source>
</evidence>
<evidence type="ECO:0000313" key="2">
    <source>
        <dbReference type="Proteomes" id="UP001281761"/>
    </source>
</evidence>